<sequence length="239" mass="25857">MRDILMIPLTGNENLVIASDNSGSIGLKEWDAVQVPYETVAYYSFRVAVMECMSAGAEPIAVTLQNFCGEDAWDVLLKGIKQGIAELGKPNISITGSTESNFSMNQSAVGITVIGKTRGRKAVDQLTFTNQTNIAVIGRPLVGQEVVEREAEVVPLAVFERICGLQSVATMPVGSKGILFELNSLFADIHFTEENLVSNLNLSKSSGPSTCFIAVYPESMQLKLISEAGGYYHEIHYLG</sequence>
<protein>
    <submittedName>
        <fullName evidence="2">Predicted alpha-ribazole-5-phosphate synthase CblS for cobalamin biosynthesis</fullName>
    </submittedName>
</protein>
<evidence type="ECO:0000313" key="2">
    <source>
        <dbReference type="EMBL" id="GAM12209.1"/>
    </source>
</evidence>
<dbReference type="STRING" id="1321606.SAMD00020551_0340"/>
<evidence type="ECO:0000259" key="1">
    <source>
        <dbReference type="Pfam" id="PF00586"/>
    </source>
</evidence>
<dbReference type="InterPro" id="IPR036921">
    <property type="entry name" value="PurM-like_N_sf"/>
</dbReference>
<feature type="domain" description="PurM-like N-terminal" evidence="1">
    <location>
        <begin position="9"/>
        <end position="116"/>
    </location>
</feature>
<reference evidence="2 3" key="1">
    <citation type="submission" date="2013-06" db="EMBL/GenBank/DDBJ databases">
        <title>Whole genome shotgun sequence of Bacillus selenatarsenatis SF-1.</title>
        <authorList>
            <person name="Kuroda M."/>
            <person name="Sei K."/>
            <person name="Yamashita M."/>
            <person name="Ike M."/>
        </authorList>
    </citation>
    <scope>NUCLEOTIDE SEQUENCE [LARGE SCALE GENOMIC DNA]</scope>
    <source>
        <strain evidence="2 3">SF-1</strain>
    </source>
</reference>
<dbReference type="Gene3D" id="3.30.1330.10">
    <property type="entry name" value="PurM-like, N-terminal domain"/>
    <property type="match status" value="1"/>
</dbReference>
<accession>A0A0A8WYY5</accession>
<dbReference type="InterPro" id="IPR016188">
    <property type="entry name" value="PurM-like_N"/>
</dbReference>
<dbReference type="Pfam" id="PF00586">
    <property type="entry name" value="AIRS"/>
    <property type="match status" value="1"/>
</dbReference>
<dbReference type="EMBL" id="BASE01000008">
    <property type="protein sequence ID" value="GAM12209.1"/>
    <property type="molecule type" value="Genomic_DNA"/>
</dbReference>
<organism evidence="2 3">
    <name type="scientific">Mesobacillus selenatarsenatis (strain DSM 18680 / JCM 14380 / FERM P-15431 / SF-1)</name>
    <dbReference type="NCBI Taxonomy" id="1321606"/>
    <lineage>
        <taxon>Bacteria</taxon>
        <taxon>Bacillati</taxon>
        <taxon>Bacillota</taxon>
        <taxon>Bacilli</taxon>
        <taxon>Bacillales</taxon>
        <taxon>Bacillaceae</taxon>
        <taxon>Mesobacillus</taxon>
    </lineage>
</organism>
<keyword evidence="3" id="KW-1185">Reference proteome</keyword>
<dbReference type="OrthoDB" id="9805740at2"/>
<name>A0A0A8WYY5_MESS1</name>
<proteinExistence type="predicted"/>
<dbReference type="RefSeq" id="WP_041964158.1">
    <property type="nucleotide sequence ID" value="NZ_BASE01000008.1"/>
</dbReference>
<evidence type="ECO:0000313" key="3">
    <source>
        <dbReference type="Proteomes" id="UP000031014"/>
    </source>
</evidence>
<gene>
    <name evidence="2" type="ORF">SAMD00020551_0340</name>
</gene>
<dbReference type="Proteomes" id="UP000031014">
    <property type="component" value="Unassembled WGS sequence"/>
</dbReference>
<dbReference type="AlphaFoldDB" id="A0A0A8WYY5"/>
<comment type="caution">
    <text evidence="2">The sequence shown here is derived from an EMBL/GenBank/DDBJ whole genome shotgun (WGS) entry which is preliminary data.</text>
</comment>